<dbReference type="Pfam" id="PF25969">
    <property type="entry name" value="NUDT9_N"/>
    <property type="match status" value="1"/>
</dbReference>
<dbReference type="GO" id="GO:0047631">
    <property type="term" value="F:ADP-ribose diphosphatase activity"/>
    <property type="evidence" value="ECO:0007669"/>
    <property type="project" value="InterPro"/>
</dbReference>
<dbReference type="EMBL" id="GBBI01001495">
    <property type="protein sequence ID" value="JAC17217.1"/>
    <property type="molecule type" value="mRNA"/>
</dbReference>
<dbReference type="SUPFAM" id="SSF55811">
    <property type="entry name" value="Nudix"/>
    <property type="match status" value="1"/>
</dbReference>
<evidence type="ECO:0000313" key="2">
    <source>
        <dbReference type="EMBL" id="JAC17217.1"/>
    </source>
</evidence>
<accession>A0A023F7K5</accession>
<feature type="domain" description="Nudix hydrolase" evidence="1">
    <location>
        <begin position="130"/>
        <end position="285"/>
    </location>
</feature>
<dbReference type="InterPro" id="IPR000086">
    <property type="entry name" value="NUDIX_hydrolase_dom"/>
</dbReference>
<name>A0A023F7K5_TRIIF</name>
<dbReference type="PANTHER" id="PTHR13030:SF8">
    <property type="entry name" value="ADP-RIBOSE PYROPHOSPHATASE, MITOCHONDRIAL"/>
    <property type="match status" value="1"/>
</dbReference>
<protein>
    <submittedName>
        <fullName evidence="2">Putative transient receptor potential-related channel 7</fullName>
    </submittedName>
</protein>
<dbReference type="PANTHER" id="PTHR13030">
    <property type="entry name" value="NUDIX HYDROLASE"/>
    <property type="match status" value="1"/>
</dbReference>
<proteinExistence type="evidence at transcript level"/>
<organism evidence="2">
    <name type="scientific">Triatoma infestans</name>
    <name type="common">Assassin bug</name>
    <dbReference type="NCBI Taxonomy" id="30076"/>
    <lineage>
        <taxon>Eukaryota</taxon>
        <taxon>Metazoa</taxon>
        <taxon>Ecdysozoa</taxon>
        <taxon>Arthropoda</taxon>
        <taxon>Hexapoda</taxon>
        <taxon>Insecta</taxon>
        <taxon>Pterygota</taxon>
        <taxon>Neoptera</taxon>
        <taxon>Paraneoptera</taxon>
        <taxon>Hemiptera</taxon>
        <taxon>Heteroptera</taxon>
        <taxon>Panheteroptera</taxon>
        <taxon>Cimicomorpha</taxon>
        <taxon>Reduviidae</taxon>
        <taxon>Triatominae</taxon>
        <taxon>Triatoma</taxon>
    </lineage>
</organism>
<reference evidence="2" key="1">
    <citation type="journal article" date="2014" name="PLoS Negl. Trop. Dis.">
        <title>An updated insight into the Sialotranscriptome of Triatoma infestans: developmental stage and geographic variations.</title>
        <authorList>
            <person name="Schwarz A."/>
            <person name="Medrano-Mercado N."/>
            <person name="Schaub G.A."/>
            <person name="Struchiner C.J."/>
            <person name="Bargues M.D."/>
            <person name="Levy M.Z."/>
            <person name="Ribeiro J.M."/>
        </authorList>
    </citation>
    <scope>NUCLEOTIDE SEQUENCE</scope>
    <source>
        <strain evidence="2">Chile</strain>
        <tissue evidence="2">Salivary glands</tissue>
    </source>
</reference>
<dbReference type="InterPro" id="IPR039989">
    <property type="entry name" value="NUDT9"/>
</dbReference>
<dbReference type="Gene3D" id="3.90.79.10">
    <property type="entry name" value="Nucleoside Triphosphate Pyrophosphohydrolase"/>
    <property type="match status" value="1"/>
</dbReference>
<dbReference type="FunFam" id="3.90.79.10:FF:000021">
    <property type="entry name" value="ADP-ribose pyrophosphatase, mitochondrial isoform X1"/>
    <property type="match status" value="1"/>
</dbReference>
<dbReference type="AlphaFoldDB" id="A0A023F7K5"/>
<dbReference type="Pfam" id="PF00293">
    <property type="entry name" value="NUDIX"/>
    <property type="match status" value="1"/>
</dbReference>
<keyword evidence="2" id="KW-0675">Receptor</keyword>
<sequence length="290" mass="33216">MNSSVVRKGLLNHFKCRNIDYPSRNGKVARFPVPDNKVSWDIKWSEYIPQYYTSPHLLGQTWADPELDDSNFHPLWNAMDGSINRCSYHGPYNVINNFPRNPVGRTGLAGRGILGKWGPNHAADPILTKWKRDENHCVIYHEFSKKPILQFIGIKRRDCGEWAIPGGMVDSGETISQTLKREFMEEALNYLEMESEAKKEISCKLNCFFKNGIDVYKGYVDDIRNTDNAWIETVAQNFHDESGAVMDTLKLRAGDDAKDVLWIDVSSNLNLYASHTNLIEIVVSRHNAHW</sequence>
<dbReference type="InterPro" id="IPR015797">
    <property type="entry name" value="NUDIX_hydrolase-like_dom_sf"/>
</dbReference>
<evidence type="ECO:0000259" key="1">
    <source>
        <dbReference type="PROSITE" id="PS51462"/>
    </source>
</evidence>
<dbReference type="CDD" id="cd03670">
    <property type="entry name" value="NUDIX_ADPRase_Nudt9"/>
    <property type="match status" value="1"/>
</dbReference>
<dbReference type="PROSITE" id="PS51462">
    <property type="entry name" value="NUDIX"/>
    <property type="match status" value="1"/>
</dbReference>